<dbReference type="STRING" id="23.BEL05_13710"/>
<dbReference type="InterPro" id="IPR021431">
    <property type="entry name" value="DUF3080"/>
</dbReference>
<name>A0A1E5ITD3_SHECO</name>
<comment type="caution">
    <text evidence="1">The sequence shown here is derived from an EMBL/GenBank/DDBJ whole genome shotgun (WGS) entry which is preliminary data.</text>
</comment>
<gene>
    <name evidence="1" type="ORF">BEL05_13710</name>
</gene>
<dbReference type="Proteomes" id="UP000095230">
    <property type="component" value="Unassembled WGS sequence"/>
</dbReference>
<reference evidence="1 2" key="1">
    <citation type="submission" date="2016-07" db="EMBL/GenBank/DDBJ databases">
        <title>Whole-genome of two Shewanella species isolated from a digestive organ of sea cucumber Apostichopus japonicus Selenka 1867.</title>
        <authorList>
            <person name="Hong H.-H."/>
            <person name="Choi H."/>
            <person name="Cheon S."/>
            <person name="Oh J.-S."/>
            <person name="Lee H.-G."/>
            <person name="Park C."/>
        </authorList>
    </citation>
    <scope>NUCLEOTIDE SEQUENCE [LARGE SCALE GENOMIC DNA]</scope>
    <source>
        <strain evidence="1 2">CSB03KR</strain>
    </source>
</reference>
<accession>A0A1E5ITD3</accession>
<sequence>MIAINTTSLLLIAALLVSGCQPNKDADFVWHDYTKRLESVLEVPFEPADFTPLTLPKAVHQTPTRLNISILQSFKLNHCKLGALIADHNSSLGKVAPPSQRLIYHIRFIQLAPECIEALDDSALINALTIGLAQKQQQALDVFTQMLTRDKSINKRLFIGYDSLTLDKMQHGRLEFESALSRLNGIKQQIISQDWQQIAIQDLEQTLAIFHHQPLLNQYLRSLSLSVFELRELNDYLFQHQARVLCRPSHVNQQQAILQNVFHKYYLAQTQAYLSQLNQLHYRLSEPMQQLFEDTIYQDYVNAHFADNDDALPTHLKRQMKRHVKWWKAFRTRCNIPQPQRPTK</sequence>
<dbReference type="AlphaFoldDB" id="A0A1E5ITD3"/>
<protein>
    <recommendedName>
        <fullName evidence="3">DUF3080 domain-containing protein</fullName>
    </recommendedName>
</protein>
<evidence type="ECO:0008006" key="3">
    <source>
        <dbReference type="Google" id="ProtNLM"/>
    </source>
</evidence>
<dbReference type="EMBL" id="MCBT01000043">
    <property type="protein sequence ID" value="OEG73318.1"/>
    <property type="molecule type" value="Genomic_DNA"/>
</dbReference>
<proteinExistence type="predicted"/>
<dbReference type="RefSeq" id="WP_069671493.1">
    <property type="nucleotide sequence ID" value="NZ_MCBT01000043.1"/>
</dbReference>
<organism evidence="1 2">
    <name type="scientific">Shewanella colwelliana</name>
    <name type="common">Alteromonas colwelliana</name>
    <dbReference type="NCBI Taxonomy" id="23"/>
    <lineage>
        <taxon>Bacteria</taxon>
        <taxon>Pseudomonadati</taxon>
        <taxon>Pseudomonadota</taxon>
        <taxon>Gammaproteobacteria</taxon>
        <taxon>Alteromonadales</taxon>
        <taxon>Shewanellaceae</taxon>
        <taxon>Shewanella</taxon>
    </lineage>
</organism>
<evidence type="ECO:0000313" key="2">
    <source>
        <dbReference type="Proteomes" id="UP000095230"/>
    </source>
</evidence>
<dbReference type="Pfam" id="PF11279">
    <property type="entry name" value="DUF3080"/>
    <property type="match status" value="1"/>
</dbReference>
<evidence type="ECO:0000313" key="1">
    <source>
        <dbReference type="EMBL" id="OEG73318.1"/>
    </source>
</evidence>
<dbReference type="OrthoDB" id="5760979at2"/>